<dbReference type="Proteomes" id="UP000242770">
    <property type="component" value="Unassembled WGS sequence"/>
</dbReference>
<dbReference type="AlphaFoldDB" id="A0A0F7RVH5"/>
<organism evidence="2 3">
    <name type="scientific">Sporisorium scitamineum</name>
    <dbReference type="NCBI Taxonomy" id="49012"/>
    <lineage>
        <taxon>Eukaryota</taxon>
        <taxon>Fungi</taxon>
        <taxon>Dikarya</taxon>
        <taxon>Basidiomycota</taxon>
        <taxon>Ustilaginomycotina</taxon>
        <taxon>Ustilaginomycetes</taxon>
        <taxon>Ustilaginales</taxon>
        <taxon>Ustilaginaceae</taxon>
        <taxon>Sporisorium</taxon>
    </lineage>
</organism>
<dbReference type="InterPro" id="IPR004875">
    <property type="entry name" value="DDE_SF_endonuclease_dom"/>
</dbReference>
<evidence type="ECO:0000313" key="3">
    <source>
        <dbReference type="Proteomes" id="UP000242770"/>
    </source>
</evidence>
<dbReference type="Pfam" id="PF03184">
    <property type="entry name" value="DDE_1"/>
    <property type="match status" value="1"/>
</dbReference>
<evidence type="ECO:0000313" key="2">
    <source>
        <dbReference type="EMBL" id="CDS00430.1"/>
    </source>
</evidence>
<gene>
    <name evidence="2" type="primary">SSCI43000.1</name>
</gene>
<name>A0A0F7RVH5_9BASI</name>
<protein>
    <recommendedName>
        <fullName evidence="1">DDE-1 domain-containing protein</fullName>
    </recommendedName>
</protein>
<proteinExistence type="predicted"/>
<evidence type="ECO:0000259" key="1">
    <source>
        <dbReference type="Pfam" id="PF03184"/>
    </source>
</evidence>
<reference evidence="3" key="1">
    <citation type="submission" date="2014-06" db="EMBL/GenBank/DDBJ databases">
        <authorList>
            <person name="Berkman P.J."/>
        </authorList>
    </citation>
    <scope>NUCLEOTIDE SEQUENCE [LARGE SCALE GENOMIC DNA]</scope>
</reference>
<keyword evidence="3" id="KW-1185">Reference proteome</keyword>
<dbReference type="GO" id="GO:0003676">
    <property type="term" value="F:nucleic acid binding"/>
    <property type="evidence" value="ECO:0007669"/>
    <property type="project" value="InterPro"/>
</dbReference>
<dbReference type="EMBL" id="CCFA01002569">
    <property type="protein sequence ID" value="CDS00430.1"/>
    <property type="molecule type" value="Genomic_DNA"/>
</dbReference>
<feature type="domain" description="DDE-1" evidence="1">
    <location>
        <begin position="2"/>
        <end position="66"/>
    </location>
</feature>
<accession>A0A0F7RVH5</accession>
<sequence length="205" mass="22856">MDGHTSHVSNTIIDAFWSCHIIPLLLPAHLTHIMQPLDVSIFGPLMAAYHQTINDIVHDVIANIDRAKFATIYTQACDKAENSLLQMQEEQQRKAAQTVKWKDKAVDAMVLSKDKMIMHTYAECALVAKKLAMEANWRKYHVKKHWKEEEQVVVPPAVLADVGKQALDGSDGALLMSSRTAPMPSTLVIDSLDDSEPLSAIDEEN</sequence>